<protein>
    <submittedName>
        <fullName evidence="3">Iron dicitrate transport regulator FecR</fullName>
    </submittedName>
</protein>
<keyword evidence="1" id="KW-0472">Membrane</keyword>
<keyword evidence="1" id="KW-0812">Transmembrane</keyword>
<dbReference type="OrthoDB" id="1523489at2"/>
<feature type="domain" description="FecR protein" evidence="2">
    <location>
        <begin position="136"/>
        <end position="232"/>
    </location>
</feature>
<dbReference type="Pfam" id="PF04773">
    <property type="entry name" value="FecR"/>
    <property type="match status" value="1"/>
</dbReference>
<dbReference type="AlphaFoldDB" id="A0A1P9WWF4"/>
<reference evidence="3 4" key="1">
    <citation type="submission" date="2016-01" db="EMBL/GenBank/DDBJ databases">
        <authorList>
            <person name="Oliw E.H."/>
        </authorList>
    </citation>
    <scope>NUCLEOTIDE SEQUENCE [LARGE SCALE GENOMIC DNA]</scope>
    <source>
        <strain evidence="3 4">DY10</strain>
    </source>
</reference>
<dbReference type="GO" id="GO:0016989">
    <property type="term" value="F:sigma factor antagonist activity"/>
    <property type="evidence" value="ECO:0007669"/>
    <property type="project" value="TreeGrafter"/>
</dbReference>
<dbReference type="InterPro" id="IPR012373">
    <property type="entry name" value="Ferrdict_sens_TM"/>
</dbReference>
<name>A0A1P9WWF4_9BACT</name>
<dbReference type="Proteomes" id="UP000187941">
    <property type="component" value="Chromosome"/>
</dbReference>
<feature type="transmembrane region" description="Helical" evidence="1">
    <location>
        <begin position="105"/>
        <end position="125"/>
    </location>
</feature>
<dbReference type="Gene3D" id="2.60.120.1440">
    <property type="match status" value="1"/>
</dbReference>
<evidence type="ECO:0000259" key="2">
    <source>
        <dbReference type="Pfam" id="PF04773"/>
    </source>
</evidence>
<evidence type="ECO:0000313" key="4">
    <source>
        <dbReference type="Proteomes" id="UP000187941"/>
    </source>
</evidence>
<dbReference type="STRING" id="1178516.AWR27_10440"/>
<keyword evidence="1" id="KW-1133">Transmembrane helix</keyword>
<dbReference type="EMBL" id="CP014263">
    <property type="protein sequence ID" value="AQG79709.1"/>
    <property type="molecule type" value="Genomic_DNA"/>
</dbReference>
<proteinExistence type="predicted"/>
<organism evidence="3 4">
    <name type="scientific">Spirosoma montaniterrae</name>
    <dbReference type="NCBI Taxonomy" id="1178516"/>
    <lineage>
        <taxon>Bacteria</taxon>
        <taxon>Pseudomonadati</taxon>
        <taxon>Bacteroidota</taxon>
        <taxon>Cytophagia</taxon>
        <taxon>Cytophagales</taxon>
        <taxon>Cytophagaceae</taxon>
        <taxon>Spirosoma</taxon>
    </lineage>
</organism>
<evidence type="ECO:0000256" key="1">
    <source>
        <dbReference type="SAM" id="Phobius"/>
    </source>
</evidence>
<dbReference type="PANTHER" id="PTHR30273">
    <property type="entry name" value="PERIPLASMIC SIGNAL SENSOR AND SIGMA FACTOR ACTIVATOR FECR-RELATED"/>
    <property type="match status" value="1"/>
</dbReference>
<gene>
    <name evidence="3" type="ORF">AWR27_10440</name>
</gene>
<dbReference type="PANTHER" id="PTHR30273:SF2">
    <property type="entry name" value="PROTEIN FECR"/>
    <property type="match status" value="1"/>
</dbReference>
<accession>A0A1P9WWF4</accession>
<dbReference type="KEGG" id="smon:AWR27_10440"/>
<dbReference type="RefSeq" id="WP_077131142.1">
    <property type="nucleotide sequence ID" value="NZ_CP014263.1"/>
</dbReference>
<sequence>MPQKPYANYSVEELALDDLFVRWIQHPDDEEVSAYWQMWLHNNPGRAETVDLARQLILTASQSTVTDLSLHESSTVWGRIRESLQGLEDIRPLQPDLRRFIGWWYFLRTVAATVGVVSLIGWAFWMQFGPDQSVRTVSTATGQTRNLRLPDNSQVTLYGNSSMRYARQWGDETPRAVWLEGTADFSVKHRNDTASARLFRVHTPDLTIEAVGTAFRVRQRPECTHVCLKSGQANLLLKQHKPIRLEPGDSVEVMAGLVQRFELPTASKRK</sequence>
<dbReference type="InterPro" id="IPR006860">
    <property type="entry name" value="FecR"/>
</dbReference>
<evidence type="ECO:0000313" key="3">
    <source>
        <dbReference type="EMBL" id="AQG79709.1"/>
    </source>
</evidence>
<keyword evidence="4" id="KW-1185">Reference proteome</keyword>